<keyword evidence="6" id="KW-1003">Cell membrane</keyword>
<evidence type="ECO:0000256" key="11">
    <source>
        <dbReference type="ARBA" id="ARBA00023136"/>
    </source>
</evidence>
<dbReference type="OrthoDB" id="9798629at2"/>
<feature type="transmembrane region" description="Helical" evidence="13">
    <location>
        <begin position="20"/>
        <end position="38"/>
    </location>
</feature>
<proteinExistence type="inferred from homology"/>
<keyword evidence="5 12" id="KW-0813">Transport</keyword>
<reference evidence="14" key="2">
    <citation type="submission" date="2020-09" db="EMBL/GenBank/DDBJ databases">
        <authorList>
            <person name="Sun Q."/>
            <person name="Kim S."/>
        </authorList>
    </citation>
    <scope>NUCLEOTIDE SEQUENCE</scope>
    <source>
        <strain evidence="14">KCTC 32020</strain>
    </source>
</reference>
<comment type="similarity">
    <text evidence="3 12">Belongs to the ExbD/TolR family.</text>
</comment>
<evidence type="ECO:0000256" key="4">
    <source>
        <dbReference type="ARBA" id="ARBA00011471"/>
    </source>
</evidence>
<dbReference type="GO" id="GO:0022857">
    <property type="term" value="F:transmembrane transporter activity"/>
    <property type="evidence" value="ECO:0007669"/>
    <property type="project" value="InterPro"/>
</dbReference>
<evidence type="ECO:0000256" key="10">
    <source>
        <dbReference type="ARBA" id="ARBA00022989"/>
    </source>
</evidence>
<evidence type="ECO:0000256" key="9">
    <source>
        <dbReference type="ARBA" id="ARBA00022927"/>
    </source>
</evidence>
<evidence type="ECO:0000256" key="13">
    <source>
        <dbReference type="SAM" id="Phobius"/>
    </source>
</evidence>
<evidence type="ECO:0000256" key="8">
    <source>
        <dbReference type="ARBA" id="ARBA00022692"/>
    </source>
</evidence>
<evidence type="ECO:0000256" key="12">
    <source>
        <dbReference type="RuleBase" id="RU003879"/>
    </source>
</evidence>
<gene>
    <name evidence="14" type="ORF">GCM10007167_05910</name>
</gene>
<dbReference type="Gene3D" id="3.30.420.270">
    <property type="match status" value="1"/>
</dbReference>
<comment type="function">
    <text evidence="1">Involved in the TonB-dependent energy-dependent transport of various receptor-bound substrates.</text>
</comment>
<dbReference type="EMBL" id="BNCF01000002">
    <property type="protein sequence ID" value="GHE27339.1"/>
    <property type="molecule type" value="Genomic_DNA"/>
</dbReference>
<dbReference type="Pfam" id="PF02472">
    <property type="entry name" value="ExbD"/>
    <property type="match status" value="1"/>
</dbReference>
<comment type="subcellular location">
    <subcellularLocation>
        <location evidence="2">Cell inner membrane</location>
        <topology evidence="2">Single-pass type II membrane protein</topology>
    </subcellularLocation>
    <subcellularLocation>
        <location evidence="12">Cell membrane</location>
        <topology evidence="12">Single-pass type II membrane protein</topology>
    </subcellularLocation>
</comment>
<comment type="subunit">
    <text evidence="4">The accessory proteins ExbB and ExbD seem to form a complex with TonB.</text>
</comment>
<keyword evidence="9 12" id="KW-0653">Protein transport</keyword>
<evidence type="ECO:0000313" key="15">
    <source>
        <dbReference type="Proteomes" id="UP000636453"/>
    </source>
</evidence>
<sequence length="127" mass="13239">MASAVRPSGLPIAQINITPLVDVMLVLLIIFMLSVPLLTRTLQTHLPQAGGATPTEPVVLEVSTAGYRLDGRTLAAGELDAALRALAQRSPATALTLRASDDVDYQAVATALAAAQRSGVRHLGQAF</sequence>
<evidence type="ECO:0000313" key="14">
    <source>
        <dbReference type="EMBL" id="GHE27339.1"/>
    </source>
</evidence>
<dbReference type="RefSeq" id="WP_146472093.1">
    <property type="nucleotide sequence ID" value="NZ_BNCF01000002.1"/>
</dbReference>
<evidence type="ECO:0000256" key="2">
    <source>
        <dbReference type="ARBA" id="ARBA00004249"/>
    </source>
</evidence>
<evidence type="ECO:0000256" key="7">
    <source>
        <dbReference type="ARBA" id="ARBA00022519"/>
    </source>
</evidence>
<comment type="caution">
    <text evidence="14">The sequence shown here is derived from an EMBL/GenBank/DDBJ whole genome shotgun (WGS) entry which is preliminary data.</text>
</comment>
<reference evidence="14" key="1">
    <citation type="journal article" date="2014" name="Int. J. Syst. Evol. Microbiol.">
        <title>Complete genome sequence of Corynebacterium casei LMG S-19264T (=DSM 44701T), isolated from a smear-ripened cheese.</title>
        <authorList>
            <consortium name="US DOE Joint Genome Institute (JGI-PGF)"/>
            <person name="Walter F."/>
            <person name="Albersmeier A."/>
            <person name="Kalinowski J."/>
            <person name="Ruckert C."/>
        </authorList>
    </citation>
    <scope>NUCLEOTIDE SEQUENCE</scope>
    <source>
        <strain evidence="14">KCTC 32020</strain>
    </source>
</reference>
<keyword evidence="11 13" id="KW-0472">Membrane</keyword>
<evidence type="ECO:0000256" key="3">
    <source>
        <dbReference type="ARBA" id="ARBA00005811"/>
    </source>
</evidence>
<keyword evidence="10 13" id="KW-1133">Transmembrane helix</keyword>
<name>A0A919DA86_9GAMM</name>
<evidence type="ECO:0000256" key="1">
    <source>
        <dbReference type="ARBA" id="ARBA00003540"/>
    </source>
</evidence>
<dbReference type="GO" id="GO:0005886">
    <property type="term" value="C:plasma membrane"/>
    <property type="evidence" value="ECO:0007669"/>
    <property type="project" value="UniProtKB-SubCell"/>
</dbReference>
<dbReference type="AlphaFoldDB" id="A0A919DA86"/>
<organism evidence="14 15">
    <name type="scientific">Vulcaniibacterium thermophilum</name>
    <dbReference type="NCBI Taxonomy" id="1169913"/>
    <lineage>
        <taxon>Bacteria</taxon>
        <taxon>Pseudomonadati</taxon>
        <taxon>Pseudomonadota</taxon>
        <taxon>Gammaproteobacteria</taxon>
        <taxon>Lysobacterales</taxon>
        <taxon>Lysobacteraceae</taxon>
        <taxon>Vulcaniibacterium</taxon>
    </lineage>
</organism>
<dbReference type="PANTHER" id="PTHR30558:SF12">
    <property type="entry name" value="BIOPOLYMER TRANSPORT PROTEIN EXBD"/>
    <property type="match status" value="1"/>
</dbReference>
<keyword evidence="7" id="KW-0997">Cell inner membrane</keyword>
<accession>A0A919DA86</accession>
<dbReference type="Proteomes" id="UP000636453">
    <property type="component" value="Unassembled WGS sequence"/>
</dbReference>
<keyword evidence="8 12" id="KW-0812">Transmembrane</keyword>
<dbReference type="PANTHER" id="PTHR30558">
    <property type="entry name" value="EXBD MEMBRANE COMPONENT OF PMF-DRIVEN MACROMOLECULE IMPORT SYSTEM"/>
    <property type="match status" value="1"/>
</dbReference>
<dbReference type="GO" id="GO:0015031">
    <property type="term" value="P:protein transport"/>
    <property type="evidence" value="ECO:0007669"/>
    <property type="project" value="UniProtKB-KW"/>
</dbReference>
<protein>
    <submittedName>
        <fullName evidence="14">Biopolymer transporter ExbD</fullName>
    </submittedName>
</protein>
<dbReference type="InterPro" id="IPR003400">
    <property type="entry name" value="ExbD"/>
</dbReference>
<keyword evidence="15" id="KW-1185">Reference proteome</keyword>
<evidence type="ECO:0000256" key="5">
    <source>
        <dbReference type="ARBA" id="ARBA00022448"/>
    </source>
</evidence>
<evidence type="ECO:0000256" key="6">
    <source>
        <dbReference type="ARBA" id="ARBA00022475"/>
    </source>
</evidence>